<dbReference type="EMBL" id="QCYY01001764">
    <property type="protein sequence ID" value="ROT75501.1"/>
    <property type="molecule type" value="Genomic_DNA"/>
</dbReference>
<feature type="chain" id="PRO_5019079476" evidence="15">
    <location>
        <begin position="32"/>
        <end position="1099"/>
    </location>
</feature>
<dbReference type="PANTHER" id="PTHR24365:SF530">
    <property type="entry name" value="MSTPROX-RELATED"/>
    <property type="match status" value="1"/>
</dbReference>
<comment type="caution">
    <text evidence="17">The sequence shown here is derived from an EMBL/GenBank/DDBJ whole genome shotgun (WGS) entry which is preliminary data.</text>
</comment>
<keyword evidence="4" id="KW-0433">Leucine-rich repeat</keyword>
<evidence type="ECO:0000256" key="10">
    <source>
        <dbReference type="ARBA" id="ARBA00023136"/>
    </source>
</evidence>
<comment type="subcellular location">
    <subcellularLocation>
        <location evidence="1">Membrane</location>
        <topology evidence="1">Single-pass type I membrane protein</topology>
    </subcellularLocation>
</comment>
<evidence type="ECO:0000313" key="18">
    <source>
        <dbReference type="Proteomes" id="UP000283509"/>
    </source>
</evidence>
<dbReference type="GO" id="GO:0045087">
    <property type="term" value="P:innate immune response"/>
    <property type="evidence" value="ECO:0007669"/>
    <property type="project" value="UniProtKB-KW"/>
</dbReference>
<dbReference type="Gene3D" id="3.80.10.10">
    <property type="entry name" value="Ribonuclease Inhibitor"/>
    <property type="match status" value="4"/>
</dbReference>
<feature type="compositionally biased region" description="Basic and acidic residues" evidence="13">
    <location>
        <begin position="179"/>
        <end position="203"/>
    </location>
</feature>
<dbReference type="FunFam" id="3.40.50.10140:FF:000001">
    <property type="entry name" value="Toll-like receptor 2"/>
    <property type="match status" value="1"/>
</dbReference>
<dbReference type="InterPro" id="IPR001611">
    <property type="entry name" value="Leu-rich_rpt"/>
</dbReference>
<dbReference type="PROSITE" id="PS50104">
    <property type="entry name" value="TIR"/>
    <property type="match status" value="1"/>
</dbReference>
<keyword evidence="9 14" id="KW-1133">Transmembrane helix</keyword>
<keyword evidence="3" id="KW-0399">Innate immunity</keyword>
<dbReference type="GO" id="GO:0007165">
    <property type="term" value="P:signal transduction"/>
    <property type="evidence" value="ECO:0007669"/>
    <property type="project" value="InterPro"/>
</dbReference>
<dbReference type="Pfam" id="PF01582">
    <property type="entry name" value="TIR"/>
    <property type="match status" value="1"/>
</dbReference>
<dbReference type="PRINTS" id="PR00019">
    <property type="entry name" value="LEURICHRPT"/>
</dbReference>
<dbReference type="SMART" id="SM00365">
    <property type="entry name" value="LRR_SD22"/>
    <property type="match status" value="5"/>
</dbReference>
<organism evidence="17 18">
    <name type="scientific">Penaeus vannamei</name>
    <name type="common">Whiteleg shrimp</name>
    <name type="synonym">Litopenaeus vannamei</name>
    <dbReference type="NCBI Taxonomy" id="6689"/>
    <lineage>
        <taxon>Eukaryota</taxon>
        <taxon>Metazoa</taxon>
        <taxon>Ecdysozoa</taxon>
        <taxon>Arthropoda</taxon>
        <taxon>Crustacea</taxon>
        <taxon>Multicrustacea</taxon>
        <taxon>Malacostraca</taxon>
        <taxon>Eumalacostraca</taxon>
        <taxon>Eucarida</taxon>
        <taxon>Decapoda</taxon>
        <taxon>Dendrobranchiata</taxon>
        <taxon>Penaeoidea</taxon>
        <taxon>Penaeidae</taxon>
        <taxon>Penaeus</taxon>
    </lineage>
</organism>
<feature type="region of interest" description="Disordered" evidence="13">
    <location>
        <begin position="43"/>
        <end position="66"/>
    </location>
</feature>
<dbReference type="AlphaFoldDB" id="A0A423TGC9"/>
<dbReference type="InterPro" id="IPR032675">
    <property type="entry name" value="LRR_dom_sf"/>
</dbReference>
<accession>A0A423TGC9</accession>
<dbReference type="SMR" id="A0A423TGC9"/>
<evidence type="ECO:0000256" key="2">
    <source>
        <dbReference type="ARBA" id="ARBA00009634"/>
    </source>
</evidence>
<dbReference type="InterPro" id="IPR035897">
    <property type="entry name" value="Toll_tir_struct_dom_sf"/>
</dbReference>
<evidence type="ECO:0000256" key="6">
    <source>
        <dbReference type="ARBA" id="ARBA00022729"/>
    </source>
</evidence>
<dbReference type="PROSITE" id="PS51450">
    <property type="entry name" value="LRR"/>
    <property type="match status" value="4"/>
</dbReference>
<dbReference type="STRING" id="6689.A0A423TGC9"/>
<keyword evidence="11 17" id="KW-0675">Receptor</keyword>
<dbReference type="Pfam" id="PF13855">
    <property type="entry name" value="LRR_8"/>
    <property type="match status" value="3"/>
</dbReference>
<comment type="similarity">
    <text evidence="2">Belongs to the Toll-like receptor family.</text>
</comment>
<evidence type="ECO:0000256" key="12">
    <source>
        <dbReference type="ARBA" id="ARBA00023180"/>
    </source>
</evidence>
<evidence type="ECO:0000256" key="8">
    <source>
        <dbReference type="ARBA" id="ARBA00022859"/>
    </source>
</evidence>
<feature type="signal peptide" evidence="15">
    <location>
        <begin position="1"/>
        <end position="31"/>
    </location>
</feature>
<sequence length="1099" mass="124207">MLVSRLTALVFGLLVVLVSLSLGAAIRGASGFPHSSLRRVKSPVSQNDFLGPSDSKGSDERHGEATVGEVPRTLDLSLNVKVTENGRYDNDAVSYVSQAGGNGYAAEKRATEELVKNGERLTSSAMTDEVLTTKTKTQERKEASKNQVPFLSSTKSFQKSEESALVSEDPTFPSTGKGRIKEEKGDTAKNETRSSHAKNRCEFRSAPPDVVFPDAFEEFSRSMEANLSPDDQPDEELLDSLLPDGCHYTERQKKKVMCTGANMTSIPEFEHARNIETLHFSGTSIVQVTNLDPLPRSLKALYFSNGMLKVFDGRNLNRVSGLEVLHLDNNFITSWSLVTTFYSMGGFAEQNTIKTLNIRSNQITYPLSLHLVQPQPVGDNETVLPYLETFVLSENPLCYLPDTLFKPLRNSNVTSLYLKNCNIDEFYGSPLSYLPNLEVLDLTGNRAINETELRDLLLPLGRLKQLFLGNNNYQTVPTKALSLVNGTLENLDLHSSTFTCLDNSSFPIMPVLTHLDLKYCRINAIREHTFQGFPMLRELNLDGNSLTTVPPEVLLPSLQILTLSDNPRANGNDGDQRFSMEDVSFQDMVNLKTIQLNQVIMEKIERSYFNDLYNLEELSLTGCGIKTIENFSFVNLTKLQHLNLSENYITTLYNDSLVGLVNLISLDLSNNKLKGINRMGRSGVSSSAVRTDSLSSGTVSDAREIDSFLERVRAPSPLIPWLSSIRRNARAVGPLGWQGKDLPRTTIAAYAFSDLVRLRTLNLSENMIMLLPPELFHNLTNLLILDISYNRLMTWDDPVLGSIPNLTELHLRTNLLDGITDAMEVDFRKESLKLVDLQDNTFKCDCSLSKFNRSLNTSHFLNWPYLCREGKADVDMEEYIARAPCNFATQPENHGRMRAIVISTIVSSLLLVASVMVYRKRWYVRYFMYTVRMRTKVVREEADKYLYDTFVCYSQTDRQWVFEHLVAKLEDGGRYRVCIHERDFTVGQEITDNIINSVERSRKVVVVLSPAFIRSSWCMFELQMASNKILDERKSKLIMLLLEHIPDEEQPKKLKYLLKTRTYIEWVPDLESQKLFWARLMRAISKPSDSEAIAASTKL</sequence>
<keyword evidence="8" id="KW-0391">Immunity</keyword>
<keyword evidence="5 14" id="KW-0812">Transmembrane</keyword>
<dbReference type="SUPFAM" id="SSF52200">
    <property type="entry name" value="Toll/Interleukin receptor TIR domain"/>
    <property type="match status" value="1"/>
</dbReference>
<reference evidence="17 18" key="1">
    <citation type="submission" date="2018-04" db="EMBL/GenBank/DDBJ databases">
        <authorList>
            <person name="Zhang X."/>
            <person name="Yuan J."/>
            <person name="Li F."/>
            <person name="Xiang J."/>
        </authorList>
    </citation>
    <scope>NUCLEOTIDE SEQUENCE [LARGE SCALE GENOMIC DNA]</scope>
    <source>
        <tissue evidence="17">Muscle</tissue>
    </source>
</reference>
<evidence type="ECO:0000256" key="11">
    <source>
        <dbReference type="ARBA" id="ARBA00023170"/>
    </source>
</evidence>
<dbReference type="InterPro" id="IPR000157">
    <property type="entry name" value="TIR_dom"/>
</dbReference>
<feature type="compositionally biased region" description="Polar residues" evidence="13">
    <location>
        <begin position="145"/>
        <end position="157"/>
    </location>
</feature>
<evidence type="ECO:0000256" key="14">
    <source>
        <dbReference type="SAM" id="Phobius"/>
    </source>
</evidence>
<dbReference type="InterPro" id="IPR003591">
    <property type="entry name" value="Leu-rich_rpt_typical-subtyp"/>
</dbReference>
<keyword evidence="12" id="KW-0325">Glycoprotein</keyword>
<evidence type="ECO:0000256" key="13">
    <source>
        <dbReference type="SAM" id="MobiDB-lite"/>
    </source>
</evidence>
<keyword evidence="18" id="KW-1185">Reference proteome</keyword>
<feature type="region of interest" description="Disordered" evidence="13">
    <location>
        <begin position="130"/>
        <end position="206"/>
    </location>
</feature>
<dbReference type="SUPFAM" id="SSF52058">
    <property type="entry name" value="L domain-like"/>
    <property type="match status" value="2"/>
</dbReference>
<dbReference type="PANTHER" id="PTHR24365">
    <property type="entry name" value="TOLL-LIKE RECEPTOR"/>
    <property type="match status" value="1"/>
</dbReference>
<dbReference type="Gene3D" id="3.40.50.10140">
    <property type="entry name" value="Toll/interleukin-1 receptor homology (TIR) domain"/>
    <property type="match status" value="1"/>
</dbReference>
<dbReference type="GO" id="GO:0038023">
    <property type="term" value="F:signaling receptor activity"/>
    <property type="evidence" value="ECO:0007669"/>
    <property type="project" value="TreeGrafter"/>
</dbReference>
<reference evidence="17 18" key="2">
    <citation type="submission" date="2019-01" db="EMBL/GenBank/DDBJ databases">
        <title>The decoding of complex shrimp genome reveals the adaptation for benthos swimmer, frequently molting mechanism and breeding impact on genome.</title>
        <authorList>
            <person name="Sun Y."/>
            <person name="Gao Y."/>
            <person name="Yu Y."/>
        </authorList>
    </citation>
    <scope>NUCLEOTIDE SEQUENCE [LARGE SCALE GENOMIC DNA]</scope>
    <source>
        <tissue evidence="17">Muscle</tissue>
    </source>
</reference>
<name>A0A423TGC9_PENVA</name>
<evidence type="ECO:0000256" key="3">
    <source>
        <dbReference type="ARBA" id="ARBA00022588"/>
    </source>
</evidence>
<keyword evidence="6 15" id="KW-0732">Signal</keyword>
<feature type="domain" description="TIR" evidence="16">
    <location>
        <begin position="945"/>
        <end position="1084"/>
    </location>
</feature>
<feature type="transmembrane region" description="Helical" evidence="14">
    <location>
        <begin position="899"/>
        <end position="918"/>
    </location>
</feature>
<proteinExistence type="inferred from homology"/>
<evidence type="ECO:0000259" key="16">
    <source>
        <dbReference type="PROSITE" id="PS50104"/>
    </source>
</evidence>
<dbReference type="PRINTS" id="PR01537">
    <property type="entry name" value="INTRLKN1R1F"/>
</dbReference>
<dbReference type="SMART" id="SM00369">
    <property type="entry name" value="LRR_TYP"/>
    <property type="match status" value="12"/>
</dbReference>
<gene>
    <name evidence="17" type="ORF">C7M84_005958</name>
</gene>
<dbReference type="OrthoDB" id="6160824at2759"/>
<keyword evidence="10 14" id="KW-0472">Membrane</keyword>
<evidence type="ECO:0000313" key="17">
    <source>
        <dbReference type="EMBL" id="ROT75501.1"/>
    </source>
</evidence>
<evidence type="ECO:0000256" key="15">
    <source>
        <dbReference type="SAM" id="SignalP"/>
    </source>
</evidence>
<dbReference type="SMART" id="SM00255">
    <property type="entry name" value="TIR"/>
    <property type="match status" value="1"/>
</dbReference>
<evidence type="ECO:0000256" key="4">
    <source>
        <dbReference type="ARBA" id="ARBA00022614"/>
    </source>
</evidence>
<evidence type="ECO:0000256" key="7">
    <source>
        <dbReference type="ARBA" id="ARBA00022737"/>
    </source>
</evidence>
<evidence type="ECO:0000256" key="1">
    <source>
        <dbReference type="ARBA" id="ARBA00004479"/>
    </source>
</evidence>
<evidence type="ECO:0000256" key="9">
    <source>
        <dbReference type="ARBA" id="ARBA00022989"/>
    </source>
</evidence>
<evidence type="ECO:0000256" key="5">
    <source>
        <dbReference type="ARBA" id="ARBA00022692"/>
    </source>
</evidence>
<dbReference type="Proteomes" id="UP000283509">
    <property type="component" value="Unassembled WGS sequence"/>
</dbReference>
<keyword evidence="7" id="KW-0677">Repeat</keyword>
<dbReference type="GO" id="GO:0005886">
    <property type="term" value="C:plasma membrane"/>
    <property type="evidence" value="ECO:0007669"/>
    <property type="project" value="TreeGrafter"/>
</dbReference>
<protein>
    <submittedName>
        <fullName evidence="17">Toll-like receptor</fullName>
    </submittedName>
</protein>